<dbReference type="InterPro" id="IPR010987">
    <property type="entry name" value="Glutathione-S-Trfase_C-like"/>
</dbReference>
<dbReference type="InterPro" id="IPR036249">
    <property type="entry name" value="Thioredoxin-like_sf"/>
</dbReference>
<dbReference type="AlphaFoldDB" id="A0A7C8IUM4"/>
<name>A0A7C8IUM4_9PEZI</name>
<proteinExistence type="inferred from homology"/>
<dbReference type="InParanoid" id="A0A7C8IUM4"/>
<dbReference type="PROSITE" id="PS50405">
    <property type="entry name" value="GST_CTER"/>
    <property type="match status" value="1"/>
</dbReference>
<dbReference type="PROSITE" id="PS50404">
    <property type="entry name" value="GST_NTER"/>
    <property type="match status" value="1"/>
</dbReference>
<keyword evidence="5" id="KW-1185">Reference proteome</keyword>
<evidence type="ECO:0000256" key="1">
    <source>
        <dbReference type="ARBA" id="ARBA00007409"/>
    </source>
</evidence>
<dbReference type="SUPFAM" id="SSF47616">
    <property type="entry name" value="GST C-terminal domain-like"/>
    <property type="match status" value="1"/>
</dbReference>
<comment type="similarity">
    <text evidence="1">Belongs to the GST superfamily.</text>
</comment>
<gene>
    <name evidence="4" type="ORF">GQX73_g9336</name>
</gene>
<dbReference type="OrthoDB" id="2309723at2759"/>
<dbReference type="SUPFAM" id="SSF52833">
    <property type="entry name" value="Thioredoxin-like"/>
    <property type="match status" value="1"/>
</dbReference>
<dbReference type="Pfam" id="PF13410">
    <property type="entry name" value="GST_C_2"/>
    <property type="match status" value="1"/>
</dbReference>
<evidence type="ECO:0008006" key="6">
    <source>
        <dbReference type="Google" id="ProtNLM"/>
    </source>
</evidence>
<comment type="caution">
    <text evidence="4">The sequence shown here is derived from an EMBL/GenBank/DDBJ whole genome shotgun (WGS) entry which is preliminary data.</text>
</comment>
<dbReference type="Pfam" id="PF13409">
    <property type="entry name" value="GST_N_2"/>
    <property type="match status" value="1"/>
</dbReference>
<organism evidence="4 5">
    <name type="scientific">Xylaria multiplex</name>
    <dbReference type="NCBI Taxonomy" id="323545"/>
    <lineage>
        <taxon>Eukaryota</taxon>
        <taxon>Fungi</taxon>
        <taxon>Dikarya</taxon>
        <taxon>Ascomycota</taxon>
        <taxon>Pezizomycotina</taxon>
        <taxon>Sordariomycetes</taxon>
        <taxon>Xylariomycetidae</taxon>
        <taxon>Xylariales</taxon>
        <taxon>Xylariaceae</taxon>
        <taxon>Xylaria</taxon>
    </lineage>
</organism>
<dbReference type="InterPro" id="IPR004045">
    <property type="entry name" value="Glutathione_S-Trfase_N"/>
</dbReference>
<dbReference type="InterPro" id="IPR040079">
    <property type="entry name" value="Glutathione_S-Trfase"/>
</dbReference>
<dbReference type="InterPro" id="IPR036282">
    <property type="entry name" value="Glutathione-S-Trfase_C_sf"/>
</dbReference>
<dbReference type="PANTHER" id="PTHR44051:SF8">
    <property type="entry name" value="GLUTATHIONE S-TRANSFERASE GSTA"/>
    <property type="match status" value="1"/>
</dbReference>
<dbReference type="Proteomes" id="UP000481858">
    <property type="component" value="Unassembled WGS sequence"/>
</dbReference>
<dbReference type="EMBL" id="WUBL01000160">
    <property type="protein sequence ID" value="KAF2964239.1"/>
    <property type="molecule type" value="Genomic_DNA"/>
</dbReference>
<dbReference type="Gene3D" id="3.40.30.10">
    <property type="entry name" value="Glutaredoxin"/>
    <property type="match status" value="1"/>
</dbReference>
<evidence type="ECO:0000313" key="5">
    <source>
        <dbReference type="Proteomes" id="UP000481858"/>
    </source>
</evidence>
<sequence>MPQVTLYYAPGVCSLVPHILLRQLGIPFKGIEMKFRKEDNKVEAADGSISKEEYRKINPAGYVPVLVVDGEVITEQFAVSTMVALLSPDKEAGEAFLGRGPLERVRVTQWMVWLSDTMHSQGFGAFFRPERYIDDKDVYPAVQARGIKKIEDCYDVIDKRLADRTYVVGEHITVVDLFVYVLWRWAVDVPHLNMKERYPAYGKLVQRVEAVPGVREAVREEGRKLQFE</sequence>
<evidence type="ECO:0000313" key="4">
    <source>
        <dbReference type="EMBL" id="KAF2964239.1"/>
    </source>
</evidence>
<reference evidence="4 5" key="1">
    <citation type="submission" date="2019-12" db="EMBL/GenBank/DDBJ databases">
        <title>Draft genome sequence of the ascomycete Xylaria multiplex DSM 110363.</title>
        <authorList>
            <person name="Buettner E."/>
            <person name="Kellner H."/>
        </authorList>
    </citation>
    <scope>NUCLEOTIDE SEQUENCE [LARGE SCALE GENOMIC DNA]</scope>
    <source>
        <strain evidence="4 5">DSM 110363</strain>
    </source>
</reference>
<dbReference type="CDD" id="cd03057">
    <property type="entry name" value="GST_N_Beta"/>
    <property type="match status" value="1"/>
</dbReference>
<evidence type="ECO:0000259" key="3">
    <source>
        <dbReference type="PROSITE" id="PS50405"/>
    </source>
</evidence>
<dbReference type="SFLD" id="SFLDS00019">
    <property type="entry name" value="Glutathione_Transferase_(cytos"/>
    <property type="match status" value="1"/>
</dbReference>
<protein>
    <recommendedName>
        <fullName evidence="6">Glutathione transferase</fullName>
    </recommendedName>
</protein>
<dbReference type="PANTHER" id="PTHR44051">
    <property type="entry name" value="GLUTATHIONE S-TRANSFERASE-RELATED"/>
    <property type="match status" value="1"/>
</dbReference>
<accession>A0A7C8IUM4</accession>
<evidence type="ECO:0000259" key="2">
    <source>
        <dbReference type="PROSITE" id="PS50404"/>
    </source>
</evidence>
<dbReference type="CDD" id="cd03188">
    <property type="entry name" value="GST_C_Beta"/>
    <property type="match status" value="1"/>
</dbReference>
<dbReference type="Gene3D" id="1.20.1050.10">
    <property type="match status" value="1"/>
</dbReference>
<feature type="domain" description="GST C-terminal" evidence="3">
    <location>
        <begin position="100"/>
        <end position="228"/>
    </location>
</feature>
<feature type="domain" description="GST N-terminal" evidence="2">
    <location>
        <begin position="1"/>
        <end position="91"/>
    </location>
</feature>
<dbReference type="SFLD" id="SFLDG00358">
    <property type="entry name" value="Main_(cytGST)"/>
    <property type="match status" value="1"/>
</dbReference>